<dbReference type="OrthoDB" id="10262413at2759"/>
<protein>
    <recommendedName>
        <fullName evidence="1">NmrA-like domain-containing protein</fullName>
    </recommendedName>
</protein>
<dbReference type="Proteomes" id="UP000193144">
    <property type="component" value="Unassembled WGS sequence"/>
</dbReference>
<dbReference type="InterPro" id="IPR051783">
    <property type="entry name" value="NAD(P)-dependent_oxidoreduct"/>
</dbReference>
<dbReference type="GO" id="GO:0004029">
    <property type="term" value="F:aldehyde dehydrogenase (NAD+) activity"/>
    <property type="evidence" value="ECO:0007669"/>
    <property type="project" value="TreeGrafter"/>
</dbReference>
<keyword evidence="3" id="KW-1185">Reference proteome</keyword>
<dbReference type="Pfam" id="PF05368">
    <property type="entry name" value="NmrA"/>
    <property type="match status" value="1"/>
</dbReference>
<organism evidence="2 3">
    <name type="scientific">Clohesyomyces aquaticus</name>
    <dbReference type="NCBI Taxonomy" id="1231657"/>
    <lineage>
        <taxon>Eukaryota</taxon>
        <taxon>Fungi</taxon>
        <taxon>Dikarya</taxon>
        <taxon>Ascomycota</taxon>
        <taxon>Pezizomycotina</taxon>
        <taxon>Dothideomycetes</taxon>
        <taxon>Pleosporomycetidae</taxon>
        <taxon>Pleosporales</taxon>
        <taxon>Lindgomycetaceae</taxon>
        <taxon>Clohesyomyces</taxon>
    </lineage>
</organism>
<name>A0A1Y1YKK3_9PLEO</name>
<sequence length="182" mass="19802">MATPKSHVLIVGATGYIGGSILSKLLQCSSAAELCISALIRRPEQAAKLQSMGVKPVLFGGLDELETCKEVASQYDVVINAASASHDASARAMVEGLHLRQKATGRNAYMIHTSGTSILGDHPYTSQSHKDKIWSDEKDDVFEMEKNHPEWYGQRVTDVSVVESGQWLDVRTYIVVPPTICG</sequence>
<dbReference type="InterPro" id="IPR036291">
    <property type="entry name" value="NAD(P)-bd_dom_sf"/>
</dbReference>
<dbReference type="InterPro" id="IPR008030">
    <property type="entry name" value="NmrA-like"/>
</dbReference>
<accession>A0A1Y1YKK3</accession>
<gene>
    <name evidence="2" type="ORF">BCR34DRAFT_577306</name>
</gene>
<reference evidence="2 3" key="1">
    <citation type="submission" date="2016-07" db="EMBL/GenBank/DDBJ databases">
        <title>Pervasive Adenine N6-methylation of Active Genes in Fungi.</title>
        <authorList>
            <consortium name="DOE Joint Genome Institute"/>
            <person name="Mondo S.J."/>
            <person name="Dannebaum R.O."/>
            <person name="Kuo R.C."/>
            <person name="Labutti K."/>
            <person name="Haridas S."/>
            <person name="Kuo A."/>
            <person name="Salamov A."/>
            <person name="Ahrendt S.R."/>
            <person name="Lipzen A."/>
            <person name="Sullivan W."/>
            <person name="Andreopoulos W.B."/>
            <person name="Clum A."/>
            <person name="Lindquist E."/>
            <person name="Daum C."/>
            <person name="Ramamoorthy G.K."/>
            <person name="Gryganskyi A."/>
            <person name="Culley D."/>
            <person name="Magnuson J.K."/>
            <person name="James T.Y."/>
            <person name="O'Malley M.A."/>
            <person name="Stajich J.E."/>
            <person name="Spatafora J.W."/>
            <person name="Visel A."/>
            <person name="Grigoriev I.V."/>
        </authorList>
    </citation>
    <scope>NUCLEOTIDE SEQUENCE [LARGE SCALE GENOMIC DNA]</scope>
    <source>
        <strain evidence="2 3">CBS 115471</strain>
    </source>
</reference>
<dbReference type="PANTHER" id="PTHR48079">
    <property type="entry name" value="PROTEIN YEEZ"/>
    <property type="match status" value="1"/>
</dbReference>
<dbReference type="GO" id="GO:0005737">
    <property type="term" value="C:cytoplasm"/>
    <property type="evidence" value="ECO:0007669"/>
    <property type="project" value="TreeGrafter"/>
</dbReference>
<evidence type="ECO:0000313" key="2">
    <source>
        <dbReference type="EMBL" id="ORX98363.1"/>
    </source>
</evidence>
<evidence type="ECO:0000259" key="1">
    <source>
        <dbReference type="Pfam" id="PF05368"/>
    </source>
</evidence>
<feature type="domain" description="NmrA-like" evidence="1">
    <location>
        <begin position="5"/>
        <end position="83"/>
    </location>
</feature>
<dbReference type="Gene3D" id="3.40.50.720">
    <property type="entry name" value="NAD(P)-binding Rossmann-like Domain"/>
    <property type="match status" value="1"/>
</dbReference>
<dbReference type="SUPFAM" id="SSF51735">
    <property type="entry name" value="NAD(P)-binding Rossmann-fold domains"/>
    <property type="match status" value="1"/>
</dbReference>
<dbReference type="AlphaFoldDB" id="A0A1Y1YKK3"/>
<evidence type="ECO:0000313" key="3">
    <source>
        <dbReference type="Proteomes" id="UP000193144"/>
    </source>
</evidence>
<dbReference type="EMBL" id="MCFA01000216">
    <property type="protein sequence ID" value="ORX98363.1"/>
    <property type="molecule type" value="Genomic_DNA"/>
</dbReference>
<proteinExistence type="predicted"/>
<comment type="caution">
    <text evidence="2">The sequence shown here is derived from an EMBL/GenBank/DDBJ whole genome shotgun (WGS) entry which is preliminary data.</text>
</comment>
<dbReference type="PANTHER" id="PTHR48079:SF6">
    <property type="entry name" value="NAD(P)-BINDING DOMAIN-CONTAINING PROTEIN-RELATED"/>
    <property type="match status" value="1"/>
</dbReference>
<dbReference type="STRING" id="1231657.A0A1Y1YKK3"/>